<sequence length="69" mass="7938">MRIQAAQEPDENIGAEHRAEIADMDRVIDGRAAVIDTHVLRIDRSEYPFLPGLAVMQRKRMRRGGHDRE</sequence>
<reference evidence="1 2" key="1">
    <citation type="submission" date="2019-07" db="EMBL/GenBank/DDBJ databases">
        <title>Whole genome shotgun sequence of Swaminathania salitolerans NBRC 104436.</title>
        <authorList>
            <person name="Hosoyama A."/>
            <person name="Uohara A."/>
            <person name="Ohji S."/>
            <person name="Ichikawa N."/>
        </authorList>
    </citation>
    <scope>NUCLEOTIDE SEQUENCE [LARGE SCALE GENOMIC DNA]</scope>
    <source>
        <strain evidence="1 2">NBRC 104436</strain>
    </source>
</reference>
<dbReference type="Proteomes" id="UP000321405">
    <property type="component" value="Unassembled WGS sequence"/>
</dbReference>
<accession>A0A511BMB0</accession>
<name>A0A511BMB0_9PROT</name>
<keyword evidence="2" id="KW-1185">Reference proteome</keyword>
<dbReference type="EMBL" id="BJVC01000001">
    <property type="protein sequence ID" value="GEL01395.1"/>
    <property type="molecule type" value="Genomic_DNA"/>
</dbReference>
<evidence type="ECO:0000313" key="1">
    <source>
        <dbReference type="EMBL" id="GEL01395.1"/>
    </source>
</evidence>
<evidence type="ECO:0000313" key="2">
    <source>
        <dbReference type="Proteomes" id="UP000321405"/>
    </source>
</evidence>
<proteinExistence type="predicted"/>
<organism evidence="1 2">
    <name type="scientific">Swaminathania salitolerans</name>
    <dbReference type="NCBI Taxonomy" id="182838"/>
    <lineage>
        <taxon>Bacteria</taxon>
        <taxon>Pseudomonadati</taxon>
        <taxon>Pseudomonadota</taxon>
        <taxon>Alphaproteobacteria</taxon>
        <taxon>Acetobacterales</taxon>
        <taxon>Acetobacteraceae</taxon>
        <taxon>Swaminathania</taxon>
    </lineage>
</organism>
<comment type="caution">
    <text evidence="1">The sequence shown here is derived from an EMBL/GenBank/DDBJ whole genome shotgun (WGS) entry which is preliminary data.</text>
</comment>
<gene>
    <name evidence="1" type="ORF">SSA02_05580</name>
</gene>
<dbReference type="AlphaFoldDB" id="A0A511BMB0"/>
<protein>
    <submittedName>
        <fullName evidence="1">Uncharacterized protein</fullName>
    </submittedName>
</protein>